<evidence type="ECO:0000256" key="1">
    <source>
        <dbReference type="SAM" id="MobiDB-lite"/>
    </source>
</evidence>
<name>A0A0B6XYQ7_9EUPU</name>
<proteinExistence type="predicted"/>
<protein>
    <submittedName>
        <fullName evidence="2">Uncharacterized protein</fullName>
    </submittedName>
</protein>
<gene>
    <name evidence="2" type="primary">ORF4823</name>
</gene>
<sequence>RIQLITVPRGGTTTQTSQSDSKTIIMSAVSNQQTTATSTPSIVTRLVSPGQTTSSPDSRILSQSGNVVIRELKRTEGDNTTSMTTSLIATPRSVDTATGRVGSTQTVSVFRDIPARLSTSSIGTSLLATATSPNSQQKQQENFRYILPGSNTTHILHTGTGSMQAGRAFTALSSSGTIIGGQLTPSPTSVSAETSPMDQDVSDVDDIVQGALTTRRQLSRELDATEYIPLGRGRG</sequence>
<dbReference type="EMBL" id="HACG01001811">
    <property type="protein sequence ID" value="CEK48676.1"/>
    <property type="molecule type" value="Transcribed_RNA"/>
</dbReference>
<feature type="region of interest" description="Disordered" evidence="1">
    <location>
        <begin position="180"/>
        <end position="200"/>
    </location>
</feature>
<feature type="non-terminal residue" evidence="2">
    <location>
        <position position="235"/>
    </location>
</feature>
<evidence type="ECO:0000313" key="2">
    <source>
        <dbReference type="EMBL" id="CEK48676.1"/>
    </source>
</evidence>
<feature type="non-terminal residue" evidence="2">
    <location>
        <position position="1"/>
    </location>
</feature>
<reference evidence="2" key="1">
    <citation type="submission" date="2014-12" db="EMBL/GenBank/DDBJ databases">
        <title>Insight into the proteome of Arion vulgaris.</title>
        <authorList>
            <person name="Aradska J."/>
            <person name="Bulat T."/>
            <person name="Smidak R."/>
            <person name="Sarate P."/>
            <person name="Gangsoo J."/>
            <person name="Sialana F."/>
            <person name="Bilban M."/>
            <person name="Lubec G."/>
        </authorList>
    </citation>
    <scope>NUCLEOTIDE SEQUENCE</scope>
    <source>
        <tissue evidence="2">Skin</tissue>
    </source>
</reference>
<feature type="compositionally biased region" description="Polar residues" evidence="1">
    <location>
        <begin position="180"/>
        <end position="197"/>
    </location>
</feature>
<dbReference type="AlphaFoldDB" id="A0A0B6XYQ7"/>
<organism evidence="2">
    <name type="scientific">Arion vulgaris</name>
    <dbReference type="NCBI Taxonomy" id="1028688"/>
    <lineage>
        <taxon>Eukaryota</taxon>
        <taxon>Metazoa</taxon>
        <taxon>Spiralia</taxon>
        <taxon>Lophotrochozoa</taxon>
        <taxon>Mollusca</taxon>
        <taxon>Gastropoda</taxon>
        <taxon>Heterobranchia</taxon>
        <taxon>Euthyneura</taxon>
        <taxon>Panpulmonata</taxon>
        <taxon>Eupulmonata</taxon>
        <taxon>Stylommatophora</taxon>
        <taxon>Helicina</taxon>
        <taxon>Arionoidea</taxon>
        <taxon>Arionidae</taxon>
        <taxon>Arion</taxon>
    </lineage>
</organism>
<accession>A0A0B6XYQ7</accession>